<dbReference type="InterPro" id="IPR001789">
    <property type="entry name" value="Sig_transdc_resp-reg_receiver"/>
</dbReference>
<dbReference type="PANTHER" id="PTHR48111">
    <property type="entry name" value="REGULATOR OF RPOS"/>
    <property type="match status" value="1"/>
</dbReference>
<dbReference type="Gene3D" id="1.10.10.10">
    <property type="entry name" value="Winged helix-like DNA-binding domain superfamily/Winged helix DNA-binding domain"/>
    <property type="match status" value="1"/>
</dbReference>
<dbReference type="SMART" id="SM00862">
    <property type="entry name" value="Trans_reg_C"/>
    <property type="match status" value="1"/>
</dbReference>
<accession>A0A0D1MXM6</accession>
<dbReference type="InterPro" id="IPR036388">
    <property type="entry name" value="WH-like_DNA-bd_sf"/>
</dbReference>
<comment type="caution">
    <text evidence="6">The sequence shown here is derived from an EMBL/GenBank/DDBJ whole genome shotgun (WGS) entry which is preliminary data.</text>
</comment>
<dbReference type="CDD" id="cd00383">
    <property type="entry name" value="trans_reg_C"/>
    <property type="match status" value="1"/>
</dbReference>
<dbReference type="CDD" id="cd19935">
    <property type="entry name" value="REC_OmpR_CusR-like"/>
    <property type="match status" value="1"/>
</dbReference>
<evidence type="ECO:0000256" key="1">
    <source>
        <dbReference type="ARBA" id="ARBA00022553"/>
    </source>
</evidence>
<evidence type="ECO:0000313" key="6">
    <source>
        <dbReference type="EMBL" id="OLS61568.1"/>
    </source>
</evidence>
<dbReference type="AlphaFoldDB" id="A0A0D1MXM6"/>
<evidence type="ECO:0000256" key="5">
    <source>
        <dbReference type="ARBA" id="ARBA00023163"/>
    </source>
</evidence>
<protein>
    <submittedName>
        <fullName evidence="6">Transcriptional activator protein CzcR</fullName>
    </submittedName>
</protein>
<keyword evidence="5" id="KW-0804">Transcription</keyword>
<dbReference type="GO" id="GO:0006355">
    <property type="term" value="P:regulation of DNA-templated transcription"/>
    <property type="evidence" value="ECO:0007669"/>
    <property type="project" value="InterPro"/>
</dbReference>
<keyword evidence="4" id="KW-0238">DNA-binding</keyword>
<dbReference type="EMBL" id="MKZO01000030">
    <property type="protein sequence ID" value="OLS61568.1"/>
    <property type="molecule type" value="Genomic_DNA"/>
</dbReference>
<dbReference type="FunFam" id="1.10.10.10:FF:000005">
    <property type="entry name" value="Two-component system response regulator"/>
    <property type="match status" value="1"/>
</dbReference>
<dbReference type="SMART" id="SM00448">
    <property type="entry name" value="REC"/>
    <property type="match status" value="1"/>
</dbReference>
<organism evidence="6 7">
    <name type="scientific">Pseudomonas putida</name>
    <name type="common">Arthrobacter siderocapsulatus</name>
    <dbReference type="NCBI Taxonomy" id="303"/>
    <lineage>
        <taxon>Bacteria</taxon>
        <taxon>Pseudomonadati</taxon>
        <taxon>Pseudomonadota</taxon>
        <taxon>Gammaproteobacteria</taxon>
        <taxon>Pseudomonadales</taxon>
        <taxon>Pseudomonadaceae</taxon>
        <taxon>Pseudomonas</taxon>
    </lineage>
</organism>
<dbReference type="GO" id="GO:0000156">
    <property type="term" value="F:phosphorelay response regulator activity"/>
    <property type="evidence" value="ECO:0007669"/>
    <property type="project" value="TreeGrafter"/>
</dbReference>
<dbReference type="Pfam" id="PF00072">
    <property type="entry name" value="Response_reg"/>
    <property type="match status" value="1"/>
</dbReference>
<proteinExistence type="predicted"/>
<name>A0A0D1MXM6_PSEPU</name>
<dbReference type="PROSITE" id="PS50110">
    <property type="entry name" value="RESPONSE_REGULATORY"/>
    <property type="match status" value="1"/>
</dbReference>
<evidence type="ECO:0000256" key="2">
    <source>
        <dbReference type="ARBA" id="ARBA00023012"/>
    </source>
</evidence>
<dbReference type="InterPro" id="IPR006291">
    <property type="entry name" value="CusR-like"/>
</dbReference>
<accession>A0A1Q9R2F8</accession>
<dbReference type="InterPro" id="IPR039420">
    <property type="entry name" value="WalR-like"/>
</dbReference>
<dbReference type="GO" id="GO:0005829">
    <property type="term" value="C:cytosol"/>
    <property type="evidence" value="ECO:0007669"/>
    <property type="project" value="TreeGrafter"/>
</dbReference>
<dbReference type="Gene3D" id="3.40.50.2300">
    <property type="match status" value="1"/>
</dbReference>
<dbReference type="SUPFAM" id="SSF52172">
    <property type="entry name" value="CheY-like"/>
    <property type="match status" value="1"/>
</dbReference>
<dbReference type="OrthoDB" id="9802426at2"/>
<keyword evidence="2" id="KW-0902">Two-component regulatory system</keyword>
<dbReference type="Proteomes" id="UP000186736">
    <property type="component" value="Unassembled WGS sequence"/>
</dbReference>
<gene>
    <name evidence="6" type="primary">czcR_3</name>
    <name evidence="6" type="ORF">PSEMO_34970</name>
</gene>
<dbReference type="GO" id="GO:0000976">
    <property type="term" value="F:transcription cis-regulatory region binding"/>
    <property type="evidence" value="ECO:0007669"/>
    <property type="project" value="TreeGrafter"/>
</dbReference>
<reference evidence="6 7" key="1">
    <citation type="submission" date="2016-10" db="EMBL/GenBank/DDBJ databases">
        <title>Genome Sequence of Pseudomonas putida GM4FR.</title>
        <authorList>
            <person name="Poehlein A."/>
            <person name="Wemheuer F."/>
            <person name="Hollensteiner J."/>
            <person name="Wemheuer B."/>
        </authorList>
    </citation>
    <scope>NUCLEOTIDE SEQUENCE [LARGE SCALE GENOMIC DNA]</scope>
    <source>
        <strain evidence="6 7">GM4FR</strain>
    </source>
</reference>
<evidence type="ECO:0000256" key="3">
    <source>
        <dbReference type="ARBA" id="ARBA00023015"/>
    </source>
</evidence>
<dbReference type="InterPro" id="IPR001867">
    <property type="entry name" value="OmpR/PhoB-type_DNA-bd"/>
</dbReference>
<dbReference type="GO" id="GO:0032993">
    <property type="term" value="C:protein-DNA complex"/>
    <property type="evidence" value="ECO:0007669"/>
    <property type="project" value="TreeGrafter"/>
</dbReference>
<dbReference type="RefSeq" id="WP_009395004.1">
    <property type="nucleotide sequence ID" value="NZ_MKZO01000030.1"/>
</dbReference>
<dbReference type="PANTHER" id="PTHR48111:SF41">
    <property type="entry name" value="TRANSCRIPTIONAL REGULATORY PROTEIN CUSR-RELATED"/>
    <property type="match status" value="1"/>
</dbReference>
<sequence length="224" mass="26028">MRILVIEDEVKTAEYVRQGLTECGYVVDCVHTGPDGLFLAKQHEYEVIILDINLPDMDGWQVLELLRRKNCPSRIMMLTARSRLVDKVRGLENGADDYLIKPFEFPELLARVRALMRRSDHPSSTETIRVADLELDQSRHRAFRDGQRIDLTTKEFALLHYLMRNTGLVLSRTQIISQVWDMNFDCDTNVVEVSIRRLRAKIDDPFESKLIHTLRGVGYVLEKR</sequence>
<evidence type="ECO:0000256" key="4">
    <source>
        <dbReference type="ARBA" id="ARBA00023125"/>
    </source>
</evidence>
<dbReference type="PROSITE" id="PS51755">
    <property type="entry name" value="OMPR_PHOB"/>
    <property type="match status" value="1"/>
</dbReference>
<dbReference type="Gene3D" id="6.10.250.690">
    <property type="match status" value="1"/>
</dbReference>
<keyword evidence="3" id="KW-0805">Transcription regulation</keyword>
<dbReference type="InterPro" id="IPR011006">
    <property type="entry name" value="CheY-like_superfamily"/>
</dbReference>
<dbReference type="NCBIfam" id="TIGR01387">
    <property type="entry name" value="cztR_silR_copR"/>
    <property type="match status" value="1"/>
</dbReference>
<evidence type="ECO:0000313" key="7">
    <source>
        <dbReference type="Proteomes" id="UP000186736"/>
    </source>
</evidence>
<dbReference type="Pfam" id="PF00486">
    <property type="entry name" value="Trans_reg_C"/>
    <property type="match status" value="1"/>
</dbReference>
<keyword evidence="1" id="KW-0597">Phosphoprotein</keyword>
<dbReference type="FunFam" id="3.40.50.2300:FF:000001">
    <property type="entry name" value="DNA-binding response regulator PhoB"/>
    <property type="match status" value="1"/>
</dbReference>